<sequence length="292" mass="32593">MRISGIRLLTATGGDPTNGGGNKAQEKKTKNTSLILAVCNVWKLLDRDVLERPQRRTALKTNELARCKIDIAALSETRLPGEGELQEKERREAGVGFAVKSSLAGKLVCPPKCMTDRLMTMILPLCCRQKYTTIVSAYAPTMTNRNETKNNFFEDLSSVITAAPRADKLIVLGDFNARAGRDSVSWEGVIGKHGVGNSNSKGLLLLQICAEHGLLITNTIFNLPTSNRTSWMHPRSKHWYHIDYVIIRKRDRQDVRVTKTMCAGQTTDFLYPNSNLEFSPRDDHKLGKHQNA</sequence>
<reference evidence="1" key="1">
    <citation type="submission" date="2015-07" db="EMBL/GenBank/DDBJ databases">
        <title>MeaNS - Measles Nucleotide Surveillance Program.</title>
        <authorList>
            <person name="Tran T."/>
            <person name="Druce J."/>
        </authorList>
    </citation>
    <scope>NUCLEOTIDE SEQUENCE</scope>
    <source>
        <strain evidence="1">UCB-OBI-ISO-001</strain>
        <tissue evidence="1">Gonad</tissue>
    </source>
</reference>
<protein>
    <submittedName>
        <fullName evidence="1">Uncharacterized protein</fullName>
    </submittedName>
</protein>
<dbReference type="SUPFAM" id="SSF56219">
    <property type="entry name" value="DNase I-like"/>
    <property type="match status" value="1"/>
</dbReference>
<dbReference type="Gene3D" id="3.60.10.10">
    <property type="entry name" value="Endonuclease/exonuclease/phosphatase"/>
    <property type="match status" value="1"/>
</dbReference>
<dbReference type="GO" id="GO:0003824">
    <property type="term" value="F:catalytic activity"/>
    <property type="evidence" value="ECO:0007669"/>
    <property type="project" value="InterPro"/>
</dbReference>
<dbReference type="InterPro" id="IPR036691">
    <property type="entry name" value="Endo/exonu/phosph_ase_sf"/>
</dbReference>
<dbReference type="AlphaFoldDB" id="A0A0L8G230"/>
<organism evidence="1">
    <name type="scientific">Octopus bimaculoides</name>
    <name type="common">California two-spotted octopus</name>
    <dbReference type="NCBI Taxonomy" id="37653"/>
    <lineage>
        <taxon>Eukaryota</taxon>
        <taxon>Metazoa</taxon>
        <taxon>Spiralia</taxon>
        <taxon>Lophotrochozoa</taxon>
        <taxon>Mollusca</taxon>
        <taxon>Cephalopoda</taxon>
        <taxon>Coleoidea</taxon>
        <taxon>Octopodiformes</taxon>
        <taxon>Octopoda</taxon>
        <taxon>Incirrata</taxon>
        <taxon>Octopodidae</taxon>
        <taxon>Octopus</taxon>
    </lineage>
</organism>
<accession>A0A0L8G230</accession>
<dbReference type="OrthoDB" id="6131434at2759"/>
<proteinExistence type="predicted"/>
<dbReference type="InterPro" id="IPR027124">
    <property type="entry name" value="Swc5/CFDP1/2"/>
</dbReference>
<dbReference type="EMBL" id="KQ424515">
    <property type="protein sequence ID" value="KOF70899.1"/>
    <property type="molecule type" value="Genomic_DNA"/>
</dbReference>
<gene>
    <name evidence="1" type="ORF">OCBIM_22002028mg</name>
</gene>
<dbReference type="CDD" id="cd09076">
    <property type="entry name" value="L1-EN"/>
    <property type="match status" value="1"/>
</dbReference>
<evidence type="ECO:0000313" key="1">
    <source>
        <dbReference type="EMBL" id="KOF70899.1"/>
    </source>
</evidence>
<name>A0A0L8G230_OCTBM</name>
<dbReference type="PANTHER" id="PTHR23227:SF84">
    <property type="entry name" value="ENDONUCLEASE_EXONUCLEASE_PHOSPHATASE DOMAIN-CONTAINING PROTEIN"/>
    <property type="match status" value="1"/>
</dbReference>
<dbReference type="PANTHER" id="PTHR23227">
    <property type="entry name" value="BUCENTAUR RELATED"/>
    <property type="match status" value="1"/>
</dbReference>